<evidence type="ECO:0000313" key="3">
    <source>
        <dbReference type="Proteomes" id="UP000001062"/>
    </source>
</evidence>
<dbReference type="Pfam" id="PF13673">
    <property type="entry name" value="Acetyltransf_10"/>
    <property type="match status" value="1"/>
</dbReference>
<organism evidence="2 3">
    <name type="scientific">Marinomonas mediterranea (strain ATCC 700492 / JCM 21426 / NBRC 103028 / MMB-1)</name>
    <dbReference type="NCBI Taxonomy" id="717774"/>
    <lineage>
        <taxon>Bacteria</taxon>
        <taxon>Pseudomonadati</taxon>
        <taxon>Pseudomonadota</taxon>
        <taxon>Gammaproteobacteria</taxon>
        <taxon>Oceanospirillales</taxon>
        <taxon>Oceanospirillaceae</taxon>
        <taxon>Marinomonas</taxon>
    </lineage>
</organism>
<dbReference type="CDD" id="cd04301">
    <property type="entry name" value="NAT_SF"/>
    <property type="match status" value="1"/>
</dbReference>
<dbReference type="RefSeq" id="WP_013661757.1">
    <property type="nucleotide sequence ID" value="NC_015276.1"/>
</dbReference>
<dbReference type="EMBL" id="CP002583">
    <property type="protein sequence ID" value="ADZ91854.1"/>
    <property type="molecule type" value="Genomic_DNA"/>
</dbReference>
<evidence type="ECO:0000313" key="2">
    <source>
        <dbReference type="EMBL" id="ADZ91854.1"/>
    </source>
</evidence>
<dbReference type="Proteomes" id="UP000001062">
    <property type="component" value="Chromosome"/>
</dbReference>
<dbReference type="SUPFAM" id="SSF55729">
    <property type="entry name" value="Acyl-CoA N-acyltransferases (Nat)"/>
    <property type="match status" value="1"/>
</dbReference>
<evidence type="ECO:0000259" key="1">
    <source>
        <dbReference type="PROSITE" id="PS51186"/>
    </source>
</evidence>
<name>F2JXF4_MARM1</name>
<dbReference type="PATRIC" id="fig|717774.3.peg.2706"/>
<dbReference type="InterPro" id="IPR016181">
    <property type="entry name" value="Acyl_CoA_acyltransferase"/>
</dbReference>
<dbReference type="KEGG" id="mme:Marme_2622"/>
<dbReference type="eggNOG" id="COG0456">
    <property type="taxonomic scope" value="Bacteria"/>
</dbReference>
<gene>
    <name evidence="2" type="ordered locus">Marme_2622</name>
</gene>
<keyword evidence="2" id="KW-0808">Transferase</keyword>
<reference evidence="2 3" key="1">
    <citation type="journal article" date="2012" name="Stand. Genomic Sci.">
        <title>Complete genome sequence of the melanogenic marine bacterium Marinomonas mediterranea type strain (MMB-1(T)).</title>
        <authorList>
            <person name="Lucas-Elio P."/>
            <person name="Goodwin L."/>
            <person name="Woyke T."/>
            <person name="Pitluck S."/>
            <person name="Nolan M."/>
            <person name="Kyrpides N.C."/>
            <person name="Detter J.C."/>
            <person name="Copeland A."/>
            <person name="Teshima H."/>
            <person name="Bruce D."/>
            <person name="Detter C."/>
            <person name="Tapia R."/>
            <person name="Han S."/>
            <person name="Land M.L."/>
            <person name="Ivanova N."/>
            <person name="Mikhailova N."/>
            <person name="Johnston A.W."/>
            <person name="Sanchez-Amat A."/>
        </authorList>
    </citation>
    <scope>NUCLEOTIDE SEQUENCE [LARGE SCALE GENOMIC DNA]</scope>
    <source>
        <strain evidence="3">ATCC 700492 / JCM 21426 / NBRC 103028 / MMB-1</strain>
    </source>
</reference>
<dbReference type="InterPro" id="IPR000182">
    <property type="entry name" value="GNAT_dom"/>
</dbReference>
<keyword evidence="3" id="KW-1185">Reference proteome</keyword>
<sequence>MEIKKVPWQDTISIRHQVLWPDKTPEFCHVEGDDHAFHYGAFIHGKLVCVASIFITDKTARLRKFATLDEHQGKGIGSAILTHILNELNSLEIKDMWFDARDSVAGFYQKFGFDVMGEPFFKGDILYVKMGADLVDVVKSPVSSGDLQHSADNAK</sequence>
<dbReference type="STRING" id="717774.Marme_2622"/>
<dbReference type="OrthoDB" id="1178186at2"/>
<dbReference type="HOGENOM" id="CLU_056607_4_0_6"/>
<proteinExistence type="predicted"/>
<dbReference type="AlphaFoldDB" id="F2JXF4"/>
<dbReference type="GO" id="GO:0016747">
    <property type="term" value="F:acyltransferase activity, transferring groups other than amino-acyl groups"/>
    <property type="evidence" value="ECO:0007669"/>
    <property type="project" value="InterPro"/>
</dbReference>
<dbReference type="PROSITE" id="PS51186">
    <property type="entry name" value="GNAT"/>
    <property type="match status" value="1"/>
</dbReference>
<accession>F2JXF4</accession>
<dbReference type="Gene3D" id="3.40.630.30">
    <property type="match status" value="1"/>
</dbReference>
<feature type="domain" description="N-acetyltransferase" evidence="1">
    <location>
        <begin position="1"/>
        <end position="135"/>
    </location>
</feature>
<protein>
    <submittedName>
        <fullName evidence="2">GCN5-related N-acetyltransferase</fullName>
    </submittedName>
</protein>